<accession>A0A5C5Z7I3</accession>
<keyword evidence="1" id="KW-0812">Transmembrane</keyword>
<protein>
    <recommendedName>
        <fullName evidence="4">DUF3592 domain-containing protein</fullName>
    </recommendedName>
</protein>
<feature type="transmembrane region" description="Helical" evidence="1">
    <location>
        <begin position="158"/>
        <end position="186"/>
    </location>
</feature>
<evidence type="ECO:0000256" key="1">
    <source>
        <dbReference type="SAM" id="Phobius"/>
    </source>
</evidence>
<keyword evidence="1" id="KW-1133">Transmembrane helix</keyword>
<keyword evidence="3" id="KW-1185">Reference proteome</keyword>
<proteinExistence type="predicted"/>
<gene>
    <name evidence="2" type="ORF">CA13_47840</name>
</gene>
<feature type="transmembrane region" description="Helical" evidence="1">
    <location>
        <begin position="192"/>
        <end position="209"/>
    </location>
</feature>
<sequence length="358" mass="39963">MPRFSKPWFPKPWTKKRGKRRIGNTLGGIAGEAIFYASLFFLGVFGLSIVLIAWFVPERAPEMSSETLSSSLSFWIFGILSIALIASGATGLLYRLSDLSTSHERRSAKAARASSIEIIGPGADGESKLPSVPQGRLLTDSPGERLTYRLAMKNPDEVGIAGPAMLALLWSTVWFVLLAVVVSGFYYGRPRYILMCLLGPLGGIAYWSFRSFILGLRRIAGVGSTIVEISNHPLVPGETYRLYVCQMGRLRLRRLKIILCCEEQTFYRQGTDVRVEKHDAFTQVISNTRDVEVDPQAPWEQQLGIDLPENVMHSFVGSHNAIRWKIIVSGESRPWPSFCRSFPVIVHPPEVPPKRSPR</sequence>
<name>A0A5C5Z7I3_9BACT</name>
<dbReference type="Proteomes" id="UP000315010">
    <property type="component" value="Unassembled WGS sequence"/>
</dbReference>
<feature type="transmembrane region" description="Helical" evidence="1">
    <location>
        <begin position="21"/>
        <end position="54"/>
    </location>
</feature>
<evidence type="ECO:0000313" key="3">
    <source>
        <dbReference type="Proteomes" id="UP000315010"/>
    </source>
</evidence>
<reference evidence="2 3" key="1">
    <citation type="submission" date="2019-02" db="EMBL/GenBank/DDBJ databases">
        <title>Deep-cultivation of Planctomycetes and their phenomic and genomic characterization uncovers novel biology.</title>
        <authorList>
            <person name="Wiegand S."/>
            <person name="Jogler M."/>
            <person name="Boedeker C."/>
            <person name="Pinto D."/>
            <person name="Vollmers J."/>
            <person name="Rivas-Marin E."/>
            <person name="Kohn T."/>
            <person name="Peeters S.H."/>
            <person name="Heuer A."/>
            <person name="Rast P."/>
            <person name="Oberbeckmann S."/>
            <person name="Bunk B."/>
            <person name="Jeske O."/>
            <person name="Meyerdierks A."/>
            <person name="Storesund J.E."/>
            <person name="Kallscheuer N."/>
            <person name="Luecker S."/>
            <person name="Lage O.M."/>
            <person name="Pohl T."/>
            <person name="Merkel B.J."/>
            <person name="Hornburger P."/>
            <person name="Mueller R.-W."/>
            <person name="Bruemmer F."/>
            <person name="Labrenz M."/>
            <person name="Spormann A.M."/>
            <person name="Op Den Camp H."/>
            <person name="Overmann J."/>
            <person name="Amann R."/>
            <person name="Jetten M.S.M."/>
            <person name="Mascher T."/>
            <person name="Medema M.H."/>
            <person name="Devos D.P."/>
            <person name="Kaster A.-K."/>
            <person name="Ovreas L."/>
            <person name="Rohde M."/>
            <person name="Galperin M.Y."/>
            <person name="Jogler C."/>
        </authorList>
    </citation>
    <scope>NUCLEOTIDE SEQUENCE [LARGE SCALE GENOMIC DNA]</scope>
    <source>
        <strain evidence="2 3">CA13</strain>
    </source>
</reference>
<dbReference type="RefSeq" id="WP_146400399.1">
    <property type="nucleotide sequence ID" value="NZ_SJPJ01000001.1"/>
</dbReference>
<keyword evidence="1" id="KW-0472">Membrane</keyword>
<comment type="caution">
    <text evidence="2">The sequence shown here is derived from an EMBL/GenBank/DDBJ whole genome shotgun (WGS) entry which is preliminary data.</text>
</comment>
<dbReference type="OrthoDB" id="239334at2"/>
<dbReference type="AlphaFoldDB" id="A0A5C5Z7I3"/>
<dbReference type="EMBL" id="SJPJ01000001">
    <property type="protein sequence ID" value="TWT83319.1"/>
    <property type="molecule type" value="Genomic_DNA"/>
</dbReference>
<evidence type="ECO:0008006" key="4">
    <source>
        <dbReference type="Google" id="ProtNLM"/>
    </source>
</evidence>
<evidence type="ECO:0000313" key="2">
    <source>
        <dbReference type="EMBL" id="TWT83319.1"/>
    </source>
</evidence>
<feature type="transmembrane region" description="Helical" evidence="1">
    <location>
        <begin position="74"/>
        <end position="96"/>
    </location>
</feature>
<organism evidence="2 3">
    <name type="scientific">Novipirellula herctigrandis</name>
    <dbReference type="NCBI Taxonomy" id="2527986"/>
    <lineage>
        <taxon>Bacteria</taxon>
        <taxon>Pseudomonadati</taxon>
        <taxon>Planctomycetota</taxon>
        <taxon>Planctomycetia</taxon>
        <taxon>Pirellulales</taxon>
        <taxon>Pirellulaceae</taxon>
        <taxon>Novipirellula</taxon>
    </lineage>
</organism>